<comment type="caution">
    <text evidence="2">The sequence shown here is derived from an EMBL/GenBank/DDBJ whole genome shotgun (WGS) entry which is preliminary data.</text>
</comment>
<dbReference type="PATRIC" id="fig|172044.3.peg.677"/>
<evidence type="ECO:0000313" key="2">
    <source>
        <dbReference type="EMBL" id="KTT92406.1"/>
    </source>
</evidence>
<feature type="transmembrane region" description="Helical" evidence="1">
    <location>
        <begin position="46"/>
        <end position="70"/>
    </location>
</feature>
<name>A0A147IJ88_9SPHN</name>
<dbReference type="Proteomes" id="UP000073923">
    <property type="component" value="Unassembled WGS sequence"/>
</dbReference>
<dbReference type="EMBL" id="LDTF01000161">
    <property type="protein sequence ID" value="KTT92406.1"/>
    <property type="molecule type" value="Genomic_DNA"/>
</dbReference>
<accession>A0A147IJ88</accession>
<evidence type="ECO:0000256" key="1">
    <source>
        <dbReference type="SAM" id="Phobius"/>
    </source>
</evidence>
<feature type="non-terminal residue" evidence="2">
    <location>
        <position position="92"/>
    </location>
</feature>
<feature type="transmembrane region" description="Helical" evidence="1">
    <location>
        <begin position="12"/>
        <end position="34"/>
    </location>
</feature>
<dbReference type="SUPFAM" id="SSF103473">
    <property type="entry name" value="MFS general substrate transporter"/>
    <property type="match status" value="1"/>
</dbReference>
<organism evidence="2 3">
    <name type="scientific">Sphingomonas yabuuchiae</name>
    <dbReference type="NCBI Taxonomy" id="172044"/>
    <lineage>
        <taxon>Bacteria</taxon>
        <taxon>Pseudomonadati</taxon>
        <taxon>Pseudomonadota</taxon>
        <taxon>Alphaproteobacteria</taxon>
        <taxon>Sphingomonadales</taxon>
        <taxon>Sphingomonadaceae</taxon>
        <taxon>Sphingomonas</taxon>
    </lineage>
</organism>
<keyword evidence="1" id="KW-0812">Transmembrane</keyword>
<evidence type="ECO:0000313" key="3">
    <source>
        <dbReference type="Proteomes" id="UP000073923"/>
    </source>
</evidence>
<dbReference type="InterPro" id="IPR036259">
    <property type="entry name" value="MFS_trans_sf"/>
</dbReference>
<gene>
    <name evidence="2" type="ORF">NS355_17900</name>
</gene>
<dbReference type="AlphaFoldDB" id="A0A147IJ88"/>
<evidence type="ECO:0008006" key="4">
    <source>
        <dbReference type="Google" id="ProtNLM"/>
    </source>
</evidence>
<reference evidence="2 3" key="1">
    <citation type="journal article" date="2016" name="Front. Microbiol.">
        <title>Genomic Resource of Rice Seed Associated Bacteria.</title>
        <authorList>
            <person name="Midha S."/>
            <person name="Bansal K."/>
            <person name="Sharma S."/>
            <person name="Kumar N."/>
            <person name="Patil P.P."/>
            <person name="Chaudhry V."/>
            <person name="Patil P.B."/>
        </authorList>
    </citation>
    <scope>NUCLEOTIDE SEQUENCE [LARGE SCALE GENOMIC DNA]</scope>
    <source>
        <strain evidence="2 3">NS355</strain>
    </source>
</reference>
<keyword evidence="1" id="KW-0472">Membrane</keyword>
<protein>
    <recommendedName>
        <fullName evidence="4">MFS transporter</fullName>
    </recommendedName>
</protein>
<proteinExistence type="predicted"/>
<keyword evidence="1" id="KW-1133">Transmembrane helix</keyword>
<sequence>MSLSLPHRGYRVAVLMALVHMLAVGQRFLLSILIEPIKADLGLGDAAIGLLQGPAFAFVGGAAVVPMILLARTWPLARLLAFALLGASVATA</sequence>